<evidence type="ECO:0000313" key="2">
    <source>
        <dbReference type="Proteomes" id="UP001501521"/>
    </source>
</evidence>
<dbReference type="CDD" id="cd07067">
    <property type="entry name" value="HP_PGM_like"/>
    <property type="match status" value="1"/>
</dbReference>
<dbReference type="EMBL" id="BAABLV010000013">
    <property type="protein sequence ID" value="GAA4893571.1"/>
    <property type="molecule type" value="Genomic_DNA"/>
</dbReference>
<dbReference type="PANTHER" id="PTHR47623:SF1">
    <property type="entry name" value="OS09G0287300 PROTEIN"/>
    <property type="match status" value="1"/>
</dbReference>
<sequence length="164" mass="17603">MTLILVRHAKSDWGTAVADRHRPLADRGIRQAPHTGRWVAEHVDGVDLAVVSVATRARATWELLAAHLDPAVRRTLSEKAYTFIGQDLADVVADLPGSARTVLLVGHNPALEELIEIATGRSVPMPTAAVAMLQLRSWRGVTDGNGTVLAAGRPADDQWTVQGP</sequence>
<comment type="caution">
    <text evidence="1">The sequence shown here is derived from an EMBL/GenBank/DDBJ whole genome shotgun (WGS) entry which is preliminary data.</text>
</comment>
<dbReference type="Pfam" id="PF00300">
    <property type="entry name" value="His_Phos_1"/>
    <property type="match status" value="1"/>
</dbReference>
<dbReference type="SUPFAM" id="SSF53254">
    <property type="entry name" value="Phosphoglycerate mutase-like"/>
    <property type="match status" value="1"/>
</dbReference>
<dbReference type="InterPro" id="IPR029033">
    <property type="entry name" value="His_PPase_superfam"/>
</dbReference>
<evidence type="ECO:0000313" key="1">
    <source>
        <dbReference type="EMBL" id="GAA4893571.1"/>
    </source>
</evidence>
<proteinExistence type="predicted"/>
<keyword evidence="2" id="KW-1185">Reference proteome</keyword>
<dbReference type="SMART" id="SM00855">
    <property type="entry name" value="PGAM"/>
    <property type="match status" value="1"/>
</dbReference>
<dbReference type="Gene3D" id="3.40.50.1240">
    <property type="entry name" value="Phosphoglycerate mutase-like"/>
    <property type="match status" value="1"/>
</dbReference>
<dbReference type="PANTHER" id="PTHR47623">
    <property type="entry name" value="OS09G0287300 PROTEIN"/>
    <property type="match status" value="1"/>
</dbReference>
<organism evidence="1 2">
    <name type="scientific">Tessaracoccus lubricantis</name>
    <dbReference type="NCBI Taxonomy" id="545543"/>
    <lineage>
        <taxon>Bacteria</taxon>
        <taxon>Bacillati</taxon>
        <taxon>Actinomycetota</taxon>
        <taxon>Actinomycetes</taxon>
        <taxon>Propionibacteriales</taxon>
        <taxon>Propionibacteriaceae</taxon>
        <taxon>Tessaracoccus</taxon>
    </lineage>
</organism>
<protein>
    <submittedName>
        <fullName evidence="1">Histidine phosphatase family protein</fullName>
    </submittedName>
</protein>
<accession>A0ABP9F5E4</accession>
<gene>
    <name evidence="1" type="ORF">GCM10025789_08430</name>
</gene>
<dbReference type="InterPro" id="IPR013078">
    <property type="entry name" value="His_Pase_superF_clade-1"/>
</dbReference>
<reference evidence="2" key="1">
    <citation type="journal article" date="2019" name="Int. J. Syst. Evol. Microbiol.">
        <title>The Global Catalogue of Microorganisms (GCM) 10K type strain sequencing project: providing services to taxonomists for standard genome sequencing and annotation.</title>
        <authorList>
            <consortium name="The Broad Institute Genomics Platform"/>
            <consortium name="The Broad Institute Genome Sequencing Center for Infectious Disease"/>
            <person name="Wu L."/>
            <person name="Ma J."/>
        </authorList>
    </citation>
    <scope>NUCLEOTIDE SEQUENCE [LARGE SCALE GENOMIC DNA]</scope>
    <source>
        <strain evidence="2">JCM 19125</strain>
    </source>
</reference>
<name>A0ABP9F5E4_9ACTN</name>
<dbReference type="Proteomes" id="UP001501521">
    <property type="component" value="Unassembled WGS sequence"/>
</dbReference>